<accession>A0A8S2KVB4</accession>
<proteinExistence type="predicted"/>
<dbReference type="Proteomes" id="UP000681967">
    <property type="component" value="Unassembled WGS sequence"/>
</dbReference>
<evidence type="ECO:0000313" key="2">
    <source>
        <dbReference type="Proteomes" id="UP000681967"/>
    </source>
</evidence>
<comment type="caution">
    <text evidence="1">The sequence shown here is derived from an EMBL/GenBank/DDBJ whole genome shotgun (WGS) entry which is preliminary data.</text>
</comment>
<dbReference type="EMBL" id="CAJOBH010001670">
    <property type="protein sequence ID" value="CAF3867236.1"/>
    <property type="molecule type" value="Genomic_DNA"/>
</dbReference>
<protein>
    <submittedName>
        <fullName evidence="1">Uncharacterized protein</fullName>
    </submittedName>
</protein>
<name>A0A8S2KVB4_9BILA</name>
<reference evidence="1" key="1">
    <citation type="submission" date="2021-02" db="EMBL/GenBank/DDBJ databases">
        <authorList>
            <person name="Nowell W R."/>
        </authorList>
    </citation>
    <scope>NUCLEOTIDE SEQUENCE</scope>
</reference>
<sequence>MNRFLTKSGYPSCLGLLDAMCIQIKPPAGAEP</sequence>
<evidence type="ECO:0000313" key="1">
    <source>
        <dbReference type="EMBL" id="CAF3867236.1"/>
    </source>
</evidence>
<organism evidence="1 2">
    <name type="scientific">Rotaria magnacalcarata</name>
    <dbReference type="NCBI Taxonomy" id="392030"/>
    <lineage>
        <taxon>Eukaryota</taxon>
        <taxon>Metazoa</taxon>
        <taxon>Spiralia</taxon>
        <taxon>Gnathifera</taxon>
        <taxon>Rotifera</taxon>
        <taxon>Eurotatoria</taxon>
        <taxon>Bdelloidea</taxon>
        <taxon>Philodinida</taxon>
        <taxon>Philodinidae</taxon>
        <taxon>Rotaria</taxon>
    </lineage>
</organism>
<feature type="non-terminal residue" evidence="1">
    <location>
        <position position="32"/>
    </location>
</feature>
<gene>
    <name evidence="1" type="ORF">BYL167_LOCUS6717</name>
</gene>
<dbReference type="AlphaFoldDB" id="A0A8S2KVB4"/>